<feature type="compositionally biased region" description="Low complexity" evidence="1">
    <location>
        <begin position="103"/>
        <end position="116"/>
    </location>
</feature>
<evidence type="ECO:0000259" key="2">
    <source>
        <dbReference type="Pfam" id="PF07484"/>
    </source>
</evidence>
<dbReference type="EMBL" id="JAJGNA010000003">
    <property type="protein sequence ID" value="MCC4307796.1"/>
    <property type="molecule type" value="Genomic_DNA"/>
</dbReference>
<dbReference type="InterPro" id="IPR037053">
    <property type="entry name" value="Phage_tail_collar_dom_sf"/>
</dbReference>
<dbReference type="Gene3D" id="3.90.1340.10">
    <property type="entry name" value="Phage tail collar domain"/>
    <property type="match status" value="1"/>
</dbReference>
<dbReference type="InterPro" id="IPR011083">
    <property type="entry name" value="Phage_tail_collar_dom"/>
</dbReference>
<feature type="region of interest" description="Disordered" evidence="1">
    <location>
        <begin position="95"/>
        <end position="119"/>
    </location>
</feature>
<evidence type="ECO:0000313" key="4">
    <source>
        <dbReference type="Proteomes" id="UP001108027"/>
    </source>
</evidence>
<gene>
    <name evidence="3" type="ORF">LL252_04345</name>
</gene>
<dbReference type="RefSeq" id="WP_204429626.1">
    <property type="nucleotide sequence ID" value="NZ_JADDOL010000013.1"/>
</dbReference>
<accession>A0A9Q3UKP0</accession>
<dbReference type="Proteomes" id="UP001108027">
    <property type="component" value="Unassembled WGS sequence"/>
</dbReference>
<dbReference type="AlphaFoldDB" id="A0A9Q3UKP0"/>
<protein>
    <submittedName>
        <fullName evidence="3">Tail fiber protein</fullName>
    </submittedName>
</protein>
<dbReference type="SUPFAM" id="SSF88874">
    <property type="entry name" value="Receptor-binding domain of short tail fibre protein gp12"/>
    <property type="match status" value="1"/>
</dbReference>
<keyword evidence="4" id="KW-1185">Reference proteome</keyword>
<evidence type="ECO:0000313" key="3">
    <source>
        <dbReference type="EMBL" id="MCC4307796.1"/>
    </source>
</evidence>
<name>A0A9Q3UKP0_9GAMM</name>
<evidence type="ECO:0000256" key="1">
    <source>
        <dbReference type="SAM" id="MobiDB-lite"/>
    </source>
</evidence>
<sequence>MSEPFIAEIRIFAGSFSPRGWAFCNGQLLPIAQNTALFSLTGTTYGGDGRTTFGLPDLQGRAPLHAGQGPGLTDRRLGEKGGAATVTLTEAQMPVHGHGDIRASSGGPDSASPDGAIWAGDRRSRARVYSDGAADVHMSPQALETAGGSHPHNNRQPGLGLNFIIALVGLFPSRS</sequence>
<proteinExistence type="predicted"/>
<comment type="caution">
    <text evidence="3">The sequence shown here is derived from an EMBL/GenBank/DDBJ whole genome shotgun (WGS) entry which is preliminary data.</text>
</comment>
<dbReference type="Pfam" id="PF07484">
    <property type="entry name" value="Collar"/>
    <property type="match status" value="1"/>
</dbReference>
<organism evidence="3 4">
    <name type="scientific">Alloalcanivorax marinus</name>
    <dbReference type="NCBI Taxonomy" id="1177169"/>
    <lineage>
        <taxon>Bacteria</taxon>
        <taxon>Pseudomonadati</taxon>
        <taxon>Pseudomonadota</taxon>
        <taxon>Gammaproteobacteria</taxon>
        <taxon>Oceanospirillales</taxon>
        <taxon>Alcanivoracaceae</taxon>
        <taxon>Alloalcanivorax</taxon>
    </lineage>
</organism>
<feature type="domain" description="Phage tail collar" evidence="2">
    <location>
        <begin position="8"/>
        <end position="63"/>
    </location>
</feature>
<reference evidence="3" key="1">
    <citation type="submission" date="2021-10" db="EMBL/GenBank/DDBJ databases">
        <title>The diversity and Nitrogen Metabolism of Culturable Nitrate-Utilizing Bacteria Within the Oxygen Minimum Zone of the Changjiang (Yangtze River)Estuary.</title>
        <authorList>
            <person name="Zhang D."/>
            <person name="Zheng J."/>
            <person name="Liu S."/>
            <person name="He W."/>
        </authorList>
    </citation>
    <scope>NUCLEOTIDE SEQUENCE</scope>
    <source>
        <strain evidence="3">FXH-223</strain>
    </source>
</reference>